<dbReference type="AlphaFoldDB" id="A0A139AAL1"/>
<dbReference type="OrthoDB" id="17560at2759"/>
<dbReference type="EMBL" id="KQ965775">
    <property type="protein sequence ID" value="KXS13738.1"/>
    <property type="molecule type" value="Genomic_DNA"/>
</dbReference>
<name>A0A139AAL1_GONPJ</name>
<keyword evidence="3" id="KW-1185">Reference proteome</keyword>
<gene>
    <name evidence="2" type="ORF">M427DRAFT_71130</name>
</gene>
<dbReference type="SUPFAM" id="SSF53474">
    <property type="entry name" value="alpha/beta-Hydrolases"/>
    <property type="match status" value="1"/>
</dbReference>
<dbReference type="InterPro" id="IPR029058">
    <property type="entry name" value="AB_hydrolase_fold"/>
</dbReference>
<evidence type="ECO:0000313" key="2">
    <source>
        <dbReference type="EMBL" id="KXS13738.1"/>
    </source>
</evidence>
<sequence length="273" mass="29321">MLHHGLNLCGKTATGKEEKLNGLACYVTTPESNSTPTSILICHDIFGWKMPNTRLITDALATEGFAVFVPHFFNGFSAPAADSLDIAMAPAGTVGSVCPALSVVPSVAYAVLTLKSSYGELVASFATFLKERHDINKLGSIGFWFGGRPSLLLGSTTPPLADAVGQAHAGDWSTPPSKDAENLVVLGLIIFSGQDRSIKDEDGAGLIEAMEKRNKEEKTKGWFDYHVHAPSTIHGFAIQCNEDDPMQRAERDLALANTKAFFKKWLLEGGAKL</sequence>
<reference evidence="2 3" key="1">
    <citation type="journal article" date="2015" name="Genome Biol. Evol.">
        <title>Phylogenomic analyses indicate that early fungi evolved digesting cell walls of algal ancestors of land plants.</title>
        <authorList>
            <person name="Chang Y."/>
            <person name="Wang S."/>
            <person name="Sekimoto S."/>
            <person name="Aerts A.L."/>
            <person name="Choi C."/>
            <person name="Clum A."/>
            <person name="LaButti K.M."/>
            <person name="Lindquist E.A."/>
            <person name="Yee Ngan C."/>
            <person name="Ohm R.A."/>
            <person name="Salamov A.A."/>
            <person name="Grigoriev I.V."/>
            <person name="Spatafora J.W."/>
            <person name="Berbee M.L."/>
        </authorList>
    </citation>
    <scope>NUCLEOTIDE SEQUENCE [LARGE SCALE GENOMIC DNA]</scope>
    <source>
        <strain evidence="2 3">JEL478</strain>
    </source>
</reference>
<dbReference type="PANTHER" id="PTHR17630">
    <property type="entry name" value="DIENELACTONE HYDROLASE"/>
    <property type="match status" value="1"/>
</dbReference>
<dbReference type="STRING" id="1344416.A0A139AAL1"/>
<dbReference type="Proteomes" id="UP000070544">
    <property type="component" value="Unassembled WGS sequence"/>
</dbReference>
<evidence type="ECO:0000259" key="1">
    <source>
        <dbReference type="Pfam" id="PF01738"/>
    </source>
</evidence>
<accession>A0A139AAL1</accession>
<dbReference type="GO" id="GO:0016787">
    <property type="term" value="F:hydrolase activity"/>
    <property type="evidence" value="ECO:0007669"/>
    <property type="project" value="InterPro"/>
</dbReference>
<dbReference type="InterPro" id="IPR002925">
    <property type="entry name" value="Dienelactn_hydro"/>
</dbReference>
<dbReference type="Gene3D" id="3.40.50.1820">
    <property type="entry name" value="alpha/beta hydrolase"/>
    <property type="match status" value="1"/>
</dbReference>
<organism evidence="2 3">
    <name type="scientific">Gonapodya prolifera (strain JEL478)</name>
    <name type="common">Monoblepharis prolifera</name>
    <dbReference type="NCBI Taxonomy" id="1344416"/>
    <lineage>
        <taxon>Eukaryota</taxon>
        <taxon>Fungi</taxon>
        <taxon>Fungi incertae sedis</taxon>
        <taxon>Chytridiomycota</taxon>
        <taxon>Chytridiomycota incertae sedis</taxon>
        <taxon>Monoblepharidomycetes</taxon>
        <taxon>Monoblepharidales</taxon>
        <taxon>Gonapodyaceae</taxon>
        <taxon>Gonapodya</taxon>
    </lineage>
</organism>
<evidence type="ECO:0000313" key="3">
    <source>
        <dbReference type="Proteomes" id="UP000070544"/>
    </source>
</evidence>
<proteinExistence type="predicted"/>
<protein>
    <recommendedName>
        <fullName evidence="1">Dienelactone hydrolase domain-containing protein</fullName>
    </recommendedName>
</protein>
<dbReference type="PANTHER" id="PTHR17630:SF44">
    <property type="entry name" value="PROTEIN AIM2"/>
    <property type="match status" value="1"/>
</dbReference>
<dbReference type="Pfam" id="PF01738">
    <property type="entry name" value="DLH"/>
    <property type="match status" value="1"/>
</dbReference>
<feature type="domain" description="Dienelactone hydrolase" evidence="1">
    <location>
        <begin position="24"/>
        <end position="264"/>
    </location>
</feature>